<dbReference type="GO" id="GO:0004066">
    <property type="term" value="F:asparagine synthase (glutamine-hydrolyzing) activity"/>
    <property type="evidence" value="ECO:0007669"/>
    <property type="project" value="InterPro"/>
</dbReference>
<dbReference type="KEGG" id="gtt:GUITHDRAFT_101654"/>
<dbReference type="GO" id="GO:0005524">
    <property type="term" value="F:ATP binding"/>
    <property type="evidence" value="ECO:0007669"/>
    <property type="project" value="UniProtKB-KW"/>
</dbReference>
<dbReference type="HOGENOM" id="CLU_050152_0_0_1"/>
<accession>L1JWL1</accession>
<dbReference type="GO" id="GO:0006529">
    <property type="term" value="P:asparagine biosynthetic process"/>
    <property type="evidence" value="ECO:0007669"/>
    <property type="project" value="InterPro"/>
</dbReference>
<dbReference type="OMA" id="PMEVVNC"/>
<dbReference type="EMBL" id="JH992972">
    <property type="protein sequence ID" value="EKX52483.1"/>
    <property type="molecule type" value="Genomic_DNA"/>
</dbReference>
<dbReference type="InterPro" id="IPR050795">
    <property type="entry name" value="Asn_Synthetase"/>
</dbReference>
<dbReference type="SUPFAM" id="SSF52402">
    <property type="entry name" value="Adenine nucleotide alpha hydrolases-like"/>
    <property type="match status" value="1"/>
</dbReference>
<dbReference type="OrthoDB" id="409189at2759"/>
<dbReference type="GeneID" id="17309221"/>
<reference evidence="6" key="2">
    <citation type="submission" date="2012-11" db="EMBL/GenBank/DDBJ databases">
        <authorList>
            <person name="Kuo A."/>
            <person name="Curtis B.A."/>
            <person name="Tanifuji G."/>
            <person name="Burki F."/>
            <person name="Gruber A."/>
            <person name="Irimia M."/>
            <person name="Maruyama S."/>
            <person name="Arias M.C."/>
            <person name="Ball S.G."/>
            <person name="Gile G.H."/>
            <person name="Hirakawa Y."/>
            <person name="Hopkins J.F."/>
            <person name="Rensing S.A."/>
            <person name="Schmutz J."/>
            <person name="Symeonidi A."/>
            <person name="Elias M."/>
            <person name="Eveleigh R.J."/>
            <person name="Herman E.K."/>
            <person name="Klute M.J."/>
            <person name="Nakayama T."/>
            <person name="Obornik M."/>
            <person name="Reyes-Prieto A."/>
            <person name="Armbrust E.V."/>
            <person name="Aves S.J."/>
            <person name="Beiko R.G."/>
            <person name="Coutinho P."/>
            <person name="Dacks J.B."/>
            <person name="Durnford D.G."/>
            <person name="Fast N.M."/>
            <person name="Green B.R."/>
            <person name="Grisdale C."/>
            <person name="Hempe F."/>
            <person name="Henrissat B."/>
            <person name="Hoppner M.P."/>
            <person name="Ishida K.-I."/>
            <person name="Kim E."/>
            <person name="Koreny L."/>
            <person name="Kroth P.G."/>
            <person name="Liu Y."/>
            <person name="Malik S.-B."/>
            <person name="Maier U.G."/>
            <person name="McRose D."/>
            <person name="Mock T."/>
            <person name="Neilson J.A."/>
            <person name="Onodera N.T."/>
            <person name="Poole A.M."/>
            <person name="Pritham E.J."/>
            <person name="Richards T.A."/>
            <person name="Rocap G."/>
            <person name="Roy S.W."/>
            <person name="Sarai C."/>
            <person name="Schaack S."/>
            <person name="Shirato S."/>
            <person name="Slamovits C.H."/>
            <person name="Spencer D.F."/>
            <person name="Suzuki S."/>
            <person name="Worden A.Z."/>
            <person name="Zauner S."/>
            <person name="Barry K."/>
            <person name="Bell C."/>
            <person name="Bharti A.K."/>
            <person name="Crow J.A."/>
            <person name="Grimwood J."/>
            <person name="Kramer R."/>
            <person name="Lindquist E."/>
            <person name="Lucas S."/>
            <person name="Salamov A."/>
            <person name="McFadden G.I."/>
            <person name="Lane C.E."/>
            <person name="Keeling P.J."/>
            <person name="Gray M.W."/>
            <person name="Grigoriev I.V."/>
            <person name="Archibald J.M."/>
        </authorList>
    </citation>
    <scope>NUCLEOTIDE SEQUENCE</scope>
    <source>
        <strain evidence="6">CCMP2712</strain>
    </source>
</reference>
<name>L1JWL1_GUITC</name>
<keyword evidence="1" id="KW-0547">Nucleotide-binding</keyword>
<keyword evidence="6" id="KW-1185">Reference proteome</keyword>
<organism evidence="4">
    <name type="scientific">Guillardia theta (strain CCMP2712)</name>
    <name type="common">Cryptophyte</name>
    <dbReference type="NCBI Taxonomy" id="905079"/>
    <lineage>
        <taxon>Eukaryota</taxon>
        <taxon>Cryptophyceae</taxon>
        <taxon>Pyrenomonadales</taxon>
        <taxon>Geminigeraceae</taxon>
        <taxon>Guillardia</taxon>
    </lineage>
</organism>
<proteinExistence type="predicted"/>
<dbReference type="InterPro" id="IPR014729">
    <property type="entry name" value="Rossmann-like_a/b/a_fold"/>
</dbReference>
<dbReference type="InterPro" id="IPR001962">
    <property type="entry name" value="Asn_synthase"/>
</dbReference>
<dbReference type="GO" id="GO:0005829">
    <property type="term" value="C:cytosol"/>
    <property type="evidence" value="ECO:0007669"/>
    <property type="project" value="TreeGrafter"/>
</dbReference>
<dbReference type="Proteomes" id="UP000011087">
    <property type="component" value="Unassembled WGS sequence"/>
</dbReference>
<reference evidence="4 6" key="1">
    <citation type="journal article" date="2012" name="Nature">
        <title>Algal genomes reveal evolutionary mosaicism and the fate of nucleomorphs.</title>
        <authorList>
            <consortium name="DOE Joint Genome Institute"/>
            <person name="Curtis B.A."/>
            <person name="Tanifuji G."/>
            <person name="Burki F."/>
            <person name="Gruber A."/>
            <person name="Irimia M."/>
            <person name="Maruyama S."/>
            <person name="Arias M.C."/>
            <person name="Ball S.G."/>
            <person name="Gile G.H."/>
            <person name="Hirakawa Y."/>
            <person name="Hopkins J.F."/>
            <person name="Kuo A."/>
            <person name="Rensing S.A."/>
            <person name="Schmutz J."/>
            <person name="Symeonidi A."/>
            <person name="Elias M."/>
            <person name="Eveleigh R.J."/>
            <person name="Herman E.K."/>
            <person name="Klute M.J."/>
            <person name="Nakayama T."/>
            <person name="Obornik M."/>
            <person name="Reyes-Prieto A."/>
            <person name="Armbrust E.V."/>
            <person name="Aves S.J."/>
            <person name="Beiko R.G."/>
            <person name="Coutinho P."/>
            <person name="Dacks J.B."/>
            <person name="Durnford D.G."/>
            <person name="Fast N.M."/>
            <person name="Green B.R."/>
            <person name="Grisdale C.J."/>
            <person name="Hempel F."/>
            <person name="Henrissat B."/>
            <person name="Hoppner M.P."/>
            <person name="Ishida K."/>
            <person name="Kim E."/>
            <person name="Koreny L."/>
            <person name="Kroth P.G."/>
            <person name="Liu Y."/>
            <person name="Malik S.B."/>
            <person name="Maier U.G."/>
            <person name="McRose D."/>
            <person name="Mock T."/>
            <person name="Neilson J.A."/>
            <person name="Onodera N.T."/>
            <person name="Poole A.M."/>
            <person name="Pritham E.J."/>
            <person name="Richards T.A."/>
            <person name="Rocap G."/>
            <person name="Roy S.W."/>
            <person name="Sarai C."/>
            <person name="Schaack S."/>
            <person name="Shirato S."/>
            <person name="Slamovits C.H."/>
            <person name="Spencer D.F."/>
            <person name="Suzuki S."/>
            <person name="Worden A.Z."/>
            <person name="Zauner S."/>
            <person name="Barry K."/>
            <person name="Bell C."/>
            <person name="Bharti A.K."/>
            <person name="Crow J.A."/>
            <person name="Grimwood J."/>
            <person name="Kramer R."/>
            <person name="Lindquist E."/>
            <person name="Lucas S."/>
            <person name="Salamov A."/>
            <person name="McFadden G.I."/>
            <person name="Lane C.E."/>
            <person name="Keeling P.J."/>
            <person name="Gray M.W."/>
            <person name="Grigoriev I.V."/>
            <person name="Archibald J.M."/>
        </authorList>
    </citation>
    <scope>NUCLEOTIDE SEQUENCE</scope>
    <source>
        <strain evidence="4 6">CCMP2712</strain>
    </source>
</reference>
<evidence type="ECO:0000313" key="6">
    <source>
        <dbReference type="Proteomes" id="UP000011087"/>
    </source>
</evidence>
<evidence type="ECO:0000256" key="2">
    <source>
        <dbReference type="ARBA" id="ARBA00022840"/>
    </source>
</evidence>
<evidence type="ECO:0000313" key="5">
    <source>
        <dbReference type="EnsemblProtists" id="EKX52483"/>
    </source>
</evidence>
<dbReference type="CDD" id="cd01991">
    <property type="entry name" value="Asn_synthase_B_C"/>
    <property type="match status" value="1"/>
</dbReference>
<dbReference type="RefSeq" id="XP_005839463.1">
    <property type="nucleotide sequence ID" value="XM_005839406.1"/>
</dbReference>
<dbReference type="PANTHER" id="PTHR11772:SF46">
    <property type="entry name" value="ASPARAGINE SYNTHETASE DOMAIN-CONTAINING PROTEIN"/>
    <property type="match status" value="1"/>
</dbReference>
<sequence>MDEKSRACKAQLEQSLQSLEEGASQAGQKRCIILSGGVDTCAIVMACRDLGLHLDLAVSVSVSNESGNFEGTDEEFVKELAAACGLELHYLHTSAMELVSNMLPFCVKTLETYDPMDLRNSMVVALALHKAKELGCTQVITGDGADELLGGYSFTWKGEEPTWSQKRQEMCSAWKFSAMKMAVALGMKYFSPYVQPSFKEWALKETDKSDCIGSARIHIKLGDEKVDHVTGKLPLRRAYPDAISAWRRKDPIEVGSGSTCLSRKDFWGPPPDPEVVDKLRKEDHVVIRDAEHLTYYKHFAQTFPDAQDLA</sequence>
<protein>
    <recommendedName>
        <fullName evidence="3">Asparagine synthetase domain-containing protein</fullName>
    </recommendedName>
</protein>
<gene>
    <name evidence="4" type="ORF">GUITHDRAFT_101654</name>
</gene>
<evidence type="ECO:0000259" key="3">
    <source>
        <dbReference type="Pfam" id="PF00733"/>
    </source>
</evidence>
<evidence type="ECO:0000256" key="1">
    <source>
        <dbReference type="ARBA" id="ARBA00022741"/>
    </source>
</evidence>
<dbReference type="STRING" id="905079.L1JWL1"/>
<dbReference type="AlphaFoldDB" id="L1JWL1"/>
<dbReference type="PaxDb" id="55529-EKX52483"/>
<keyword evidence="2" id="KW-0067">ATP-binding</keyword>
<dbReference type="Gene3D" id="3.40.50.620">
    <property type="entry name" value="HUPs"/>
    <property type="match status" value="1"/>
</dbReference>
<dbReference type="Pfam" id="PF00733">
    <property type="entry name" value="Asn_synthase"/>
    <property type="match status" value="1"/>
</dbReference>
<dbReference type="EnsemblProtists" id="EKX52483">
    <property type="protein sequence ID" value="EKX52483"/>
    <property type="gene ID" value="GUITHDRAFT_101654"/>
</dbReference>
<reference evidence="5" key="3">
    <citation type="submission" date="2016-03" db="UniProtKB">
        <authorList>
            <consortium name="EnsemblProtists"/>
        </authorList>
    </citation>
    <scope>IDENTIFICATION</scope>
</reference>
<evidence type="ECO:0000313" key="4">
    <source>
        <dbReference type="EMBL" id="EKX52483.1"/>
    </source>
</evidence>
<dbReference type="PANTHER" id="PTHR11772">
    <property type="entry name" value="ASPARAGINE SYNTHETASE"/>
    <property type="match status" value="1"/>
</dbReference>
<feature type="domain" description="Asparagine synthetase" evidence="3">
    <location>
        <begin position="26"/>
        <end position="157"/>
    </location>
</feature>